<feature type="chain" id="PRO_5019438303" evidence="1">
    <location>
        <begin position="24"/>
        <end position="390"/>
    </location>
</feature>
<feature type="domain" description="Type IX secretion system protein PorV" evidence="2">
    <location>
        <begin position="22"/>
        <end position="262"/>
    </location>
</feature>
<dbReference type="AlphaFoldDB" id="A0A3S9MWL6"/>
<sequence length="390" mass="42802">MKRFLLLSTTILVLLVDINPVQAQDSRVITTALPFLRIAGDARAGGMADMGVATSPDVWSQQWNPAKYSFIDREYQAGIAYTPYLGQLVNDIGIGQIAFANKFNEQSAFAGSIRYFGLGTIFITEDGETGTEESPNEFVIDGTYSLKLSEQFSMAVTGRFLRSDLRIQSQSNDASAASSFSVGVAGYYQSEEIPYNDFSGRWRGGFNISNIGPKISYDTGGQENFLPTNLGLGGGFDFILDDGFSKIGVTAELNKLLVPTPPIRDLQDQDEDGDRQEILQGQDDDVDFFSGIFQSFGDAPGGSSEELKEITWALGAEYTYDDTFALRTGYFNESDEKGGRQFLTLGAGFKFSEIVLDLSYLFSTSAVQSPLEGTLRFGLTFNFGDEYVQY</sequence>
<dbReference type="NCBIfam" id="NF033710">
    <property type="entry name" value="T9SS_OM_PorV"/>
    <property type="match status" value="1"/>
</dbReference>
<evidence type="ECO:0000259" key="2">
    <source>
        <dbReference type="Pfam" id="PF19572"/>
    </source>
</evidence>
<dbReference type="InterPro" id="IPR045741">
    <property type="entry name" value="PorV"/>
</dbReference>
<reference evidence="3 4" key="1">
    <citation type="submission" date="2018-12" db="EMBL/GenBank/DDBJ databases">
        <title>Complete genome of Nonlabens sp. MJ115.</title>
        <authorList>
            <person name="Choi H.S."/>
            <person name="Jung J."/>
        </authorList>
    </citation>
    <scope>NUCLEOTIDE SEQUENCE [LARGE SCALE GENOMIC DNA]</scope>
    <source>
        <strain evidence="3 4">MJ115</strain>
    </source>
</reference>
<accession>A0A3S9MWL6</accession>
<dbReference type="EMBL" id="CP034549">
    <property type="protein sequence ID" value="AZQ43626.1"/>
    <property type="molecule type" value="Genomic_DNA"/>
</dbReference>
<name>A0A3S9MWL6_9FLAO</name>
<organism evidence="3 4">
    <name type="scientific">Nonlabens ponticola</name>
    <dbReference type="NCBI Taxonomy" id="2496866"/>
    <lineage>
        <taxon>Bacteria</taxon>
        <taxon>Pseudomonadati</taxon>
        <taxon>Bacteroidota</taxon>
        <taxon>Flavobacteriia</taxon>
        <taxon>Flavobacteriales</taxon>
        <taxon>Flavobacteriaceae</taxon>
        <taxon>Nonlabens</taxon>
    </lineage>
</organism>
<dbReference type="Pfam" id="PF19572">
    <property type="entry name" value="PorV"/>
    <property type="match status" value="1"/>
</dbReference>
<dbReference type="OrthoDB" id="9758448at2"/>
<dbReference type="Gene3D" id="2.40.160.60">
    <property type="entry name" value="Outer membrane protein transport protein (OMPP1/FadL/TodX)"/>
    <property type="match status" value="2"/>
</dbReference>
<evidence type="ECO:0000313" key="4">
    <source>
        <dbReference type="Proteomes" id="UP000279600"/>
    </source>
</evidence>
<dbReference type="KEGG" id="noj:EJ995_05035"/>
<evidence type="ECO:0000256" key="1">
    <source>
        <dbReference type="SAM" id="SignalP"/>
    </source>
</evidence>
<gene>
    <name evidence="3" type="primary">porV</name>
    <name evidence="3" type="ORF">EJ995_05035</name>
</gene>
<dbReference type="NCBIfam" id="NF033709">
    <property type="entry name" value="PorV_fam"/>
    <property type="match status" value="1"/>
</dbReference>
<keyword evidence="4" id="KW-1185">Reference proteome</keyword>
<keyword evidence="1" id="KW-0732">Signal</keyword>
<protein>
    <submittedName>
        <fullName evidence="3">Type IX secretion system outer membrane channel protein PorV</fullName>
    </submittedName>
</protein>
<evidence type="ECO:0000313" key="3">
    <source>
        <dbReference type="EMBL" id="AZQ43626.1"/>
    </source>
</evidence>
<proteinExistence type="predicted"/>
<feature type="signal peptide" evidence="1">
    <location>
        <begin position="1"/>
        <end position="23"/>
    </location>
</feature>
<dbReference type="Proteomes" id="UP000279600">
    <property type="component" value="Chromosome"/>
</dbReference>
<dbReference type="InterPro" id="IPR047799">
    <property type="entry name" value="T9SS_OM_PorV"/>
</dbReference>
<dbReference type="RefSeq" id="WP_126446260.1">
    <property type="nucleotide sequence ID" value="NZ_CP034549.1"/>
</dbReference>